<dbReference type="InterPro" id="IPR029063">
    <property type="entry name" value="SAM-dependent_MTases_sf"/>
</dbReference>
<evidence type="ECO:0000313" key="1">
    <source>
        <dbReference type="EMBL" id="TQN64629.1"/>
    </source>
</evidence>
<gene>
    <name evidence="1" type="primary">LAE1-24</name>
    <name evidence="1" type="ORF">CSHISOI_10795</name>
</gene>
<dbReference type="Pfam" id="PF13489">
    <property type="entry name" value="Methyltransf_23"/>
    <property type="match status" value="1"/>
</dbReference>
<sequence length="89" mass="10104">MSKKYRKGYLQHWLCLGSFRNKLGLAPPNDEGPPVKRVLDLGTSTGLWAIEFGDEHPEAEVIGVDIFPPQIEFVPPNVRLEIDDIDETW</sequence>
<dbReference type="OrthoDB" id="2013972at2759"/>
<reference evidence="1 2" key="1">
    <citation type="journal article" date="2019" name="Sci. Rep.">
        <title>Colletotrichum shisoi sp. nov., an anthracnose pathogen of Perilla frutescens in Japan: molecular phylogenetic, morphological and genomic evidence.</title>
        <authorList>
            <person name="Gan P."/>
            <person name="Tsushima A."/>
            <person name="Hiroyama R."/>
            <person name="Narusaka M."/>
            <person name="Takano Y."/>
            <person name="Narusaka Y."/>
            <person name="Kawaradani M."/>
            <person name="Damm U."/>
            <person name="Shirasu K."/>
        </authorList>
    </citation>
    <scope>NUCLEOTIDE SEQUENCE [LARGE SCALE GENOMIC DNA]</scope>
    <source>
        <strain evidence="1 2">PG-2018a</strain>
    </source>
</reference>
<protein>
    <submittedName>
        <fullName evidence="1">Secondary metabolism regulator LAE1</fullName>
    </submittedName>
</protein>
<keyword evidence="2" id="KW-1185">Reference proteome</keyword>
<accession>A0A5Q4BDI2</accession>
<dbReference type="Proteomes" id="UP000326340">
    <property type="component" value="Unassembled WGS sequence"/>
</dbReference>
<dbReference type="AlphaFoldDB" id="A0A5Q4BDI2"/>
<dbReference type="Gene3D" id="3.40.50.150">
    <property type="entry name" value="Vaccinia Virus protein VP39"/>
    <property type="match status" value="1"/>
</dbReference>
<comment type="caution">
    <text evidence="1">The sequence shown here is derived from an EMBL/GenBank/DDBJ whole genome shotgun (WGS) entry which is preliminary data.</text>
</comment>
<proteinExistence type="predicted"/>
<evidence type="ECO:0000313" key="2">
    <source>
        <dbReference type="Proteomes" id="UP000326340"/>
    </source>
</evidence>
<organism evidence="1 2">
    <name type="scientific">Colletotrichum shisoi</name>
    <dbReference type="NCBI Taxonomy" id="2078593"/>
    <lineage>
        <taxon>Eukaryota</taxon>
        <taxon>Fungi</taxon>
        <taxon>Dikarya</taxon>
        <taxon>Ascomycota</taxon>
        <taxon>Pezizomycotina</taxon>
        <taxon>Sordariomycetes</taxon>
        <taxon>Hypocreomycetidae</taxon>
        <taxon>Glomerellales</taxon>
        <taxon>Glomerellaceae</taxon>
        <taxon>Colletotrichum</taxon>
        <taxon>Colletotrichum destructivum species complex</taxon>
    </lineage>
</organism>
<dbReference type="EMBL" id="PUHP01002183">
    <property type="protein sequence ID" value="TQN64629.1"/>
    <property type="molecule type" value="Genomic_DNA"/>
</dbReference>
<dbReference type="CDD" id="cd02440">
    <property type="entry name" value="AdoMet_MTases"/>
    <property type="match status" value="1"/>
</dbReference>
<dbReference type="SUPFAM" id="SSF53335">
    <property type="entry name" value="S-adenosyl-L-methionine-dependent methyltransferases"/>
    <property type="match status" value="1"/>
</dbReference>
<name>A0A5Q4BDI2_9PEZI</name>
<feature type="non-terminal residue" evidence="1">
    <location>
        <position position="89"/>
    </location>
</feature>